<proteinExistence type="predicted"/>
<dbReference type="Proteomes" id="UP001138709">
    <property type="component" value="Unassembled WGS sequence"/>
</dbReference>
<name>A0A9X9XJP6_9PROT</name>
<dbReference type="EMBL" id="JAAEDL010000047">
    <property type="protein sequence ID" value="MBR0683932.1"/>
    <property type="molecule type" value="Genomic_DNA"/>
</dbReference>
<dbReference type="SUPFAM" id="SSF46785">
    <property type="entry name" value="Winged helix' DNA-binding domain"/>
    <property type="match status" value="1"/>
</dbReference>
<dbReference type="InterPro" id="IPR036390">
    <property type="entry name" value="WH_DNA-bd_sf"/>
</dbReference>
<protein>
    <submittedName>
        <fullName evidence="1">Uncharacterized protein</fullName>
    </submittedName>
</protein>
<dbReference type="AlphaFoldDB" id="A0A9X9XJP6"/>
<sequence>MIAATRSSEPPTPAFLDFDRVEVATASFLREAVIGFRDYARQTLPNIYPVVANLRPAVAEELEFFVRARGDALWSCELDARDRVLGARLIGDLDPAQRSTFEAVIELGAITAPELAARFGSQGIGPTAWNNRLSALAAKGLLVERKQGKSKSFSPLLETA</sequence>
<evidence type="ECO:0000313" key="2">
    <source>
        <dbReference type="Proteomes" id="UP001138709"/>
    </source>
</evidence>
<keyword evidence="2" id="KW-1185">Reference proteome</keyword>
<evidence type="ECO:0000313" key="1">
    <source>
        <dbReference type="EMBL" id="MBR0683932.1"/>
    </source>
</evidence>
<accession>A0A9X9XJP6</accession>
<organism evidence="1 2">
    <name type="scientific">Neoroseomonas eburnea</name>
    <dbReference type="NCBI Taxonomy" id="1346889"/>
    <lineage>
        <taxon>Bacteria</taxon>
        <taxon>Pseudomonadati</taxon>
        <taxon>Pseudomonadota</taxon>
        <taxon>Alphaproteobacteria</taxon>
        <taxon>Acetobacterales</taxon>
        <taxon>Acetobacteraceae</taxon>
        <taxon>Neoroseomonas</taxon>
    </lineage>
</organism>
<comment type="caution">
    <text evidence="1">The sequence shown here is derived from an EMBL/GenBank/DDBJ whole genome shotgun (WGS) entry which is preliminary data.</text>
</comment>
<gene>
    <name evidence="1" type="ORF">GXW74_25910</name>
</gene>
<reference evidence="1" key="1">
    <citation type="submission" date="2020-01" db="EMBL/GenBank/DDBJ databases">
        <authorList>
            <person name="Rat A."/>
        </authorList>
    </citation>
    <scope>NUCLEOTIDE SEQUENCE</scope>
    <source>
        <strain evidence="1">LMG 31228</strain>
    </source>
</reference>
<reference evidence="1" key="2">
    <citation type="journal article" date="2021" name="Syst. Appl. Microbiol.">
        <title>Roseomonas hellenica sp. nov., isolated from roots of wild-growing Alkanna tinctoria.</title>
        <authorList>
            <person name="Rat A."/>
            <person name="Naranjo H.D."/>
            <person name="Lebbe L."/>
            <person name="Cnockaert M."/>
            <person name="Krigas N."/>
            <person name="Grigoriadou K."/>
            <person name="Maloupa E."/>
            <person name="Willems A."/>
        </authorList>
    </citation>
    <scope>NUCLEOTIDE SEQUENCE</scope>
    <source>
        <strain evidence="1">LMG 31228</strain>
    </source>
</reference>